<feature type="transmembrane region" description="Helical" evidence="1">
    <location>
        <begin position="312"/>
        <end position="330"/>
    </location>
</feature>
<keyword evidence="1" id="KW-0812">Transmembrane</keyword>
<name>A0A4R4E0A9_9BACT</name>
<gene>
    <name evidence="2" type="ORF">E0486_15705</name>
</gene>
<feature type="transmembrane region" description="Helical" evidence="1">
    <location>
        <begin position="390"/>
        <end position="411"/>
    </location>
</feature>
<feature type="transmembrane region" description="Helical" evidence="1">
    <location>
        <begin position="125"/>
        <end position="146"/>
    </location>
</feature>
<feature type="transmembrane region" description="Helical" evidence="1">
    <location>
        <begin position="39"/>
        <end position="57"/>
    </location>
</feature>
<protein>
    <recommendedName>
        <fullName evidence="4">Glycosyltransferase RgtA/B/C/D-like domain-containing protein</fullName>
    </recommendedName>
</protein>
<feature type="transmembrane region" description="Helical" evidence="1">
    <location>
        <begin position="91"/>
        <end position="113"/>
    </location>
</feature>
<sequence>MSARQNFARLCYLIAAAWILAIGFFFYPKWTRPQTEATISWDVTGYYFYLPSLFIYHDLKQQAFKDRITQEYNPTPTGYQSYRDTASGNLVMKYSSGMSVAFLPAFTVAHVIAKAGPWKADGFSTPYQAAISIQGLLVALLGLYFLRCLLQRYFSPVSTGIVLLVYAFATNYLEYAAINNGMTHSYLFTMYAGLLLLTIGYYESPRRGRALAIGALCGWMALMRPTEACSVLLPLFWGIGSTRALGERWRFWRQHAGQLALAAAAMIAVGSLQLVYWKYVTGHWVVYSYGDEGFHFIHPHFDDCLWSFRKGWLIYTPVMALSLAGFAALWKKSRELFWPVLGFSLVFCYLAFSWSTWWYGGGLGQRALIQLYPVLGFPMAALLERLRRPLTRGVVLLFTLFCTYYNLWLHYQGHYGGLLEPEFMTYPYWKKIFLRYHLSDDRVKLLDAGYEYPGTPACSETVYQRSDTLAALPGPEFLDVTLLGPVAGKSWRRIYLTAFSPDREWDLWKYHLLYMKEKRGSAVISTNQVRLERLMPGNGPSTMWLDLKLEDERDSIEIFVHNLGSAKPLYLTNVKIIAF</sequence>
<evidence type="ECO:0000313" key="3">
    <source>
        <dbReference type="Proteomes" id="UP000295164"/>
    </source>
</evidence>
<dbReference type="Proteomes" id="UP000295164">
    <property type="component" value="Unassembled WGS sequence"/>
</dbReference>
<proteinExistence type="predicted"/>
<evidence type="ECO:0000313" key="2">
    <source>
        <dbReference type="EMBL" id="TCZ67349.1"/>
    </source>
</evidence>
<evidence type="ECO:0008006" key="4">
    <source>
        <dbReference type="Google" id="ProtNLM"/>
    </source>
</evidence>
<dbReference type="EMBL" id="SKFH01000035">
    <property type="protein sequence ID" value="TCZ67349.1"/>
    <property type="molecule type" value="Genomic_DNA"/>
</dbReference>
<feature type="transmembrane region" description="Helical" evidence="1">
    <location>
        <begin position="259"/>
        <end position="279"/>
    </location>
</feature>
<reference evidence="2 3" key="1">
    <citation type="submission" date="2019-03" db="EMBL/GenBank/DDBJ databases">
        <authorList>
            <person name="Kim M.K.M."/>
        </authorList>
    </citation>
    <scope>NUCLEOTIDE SEQUENCE [LARGE SCALE GENOMIC DNA]</scope>
    <source>
        <strain evidence="2 3">17J68-15</strain>
    </source>
</reference>
<feature type="transmembrane region" description="Helical" evidence="1">
    <location>
        <begin position="153"/>
        <end position="173"/>
    </location>
</feature>
<organism evidence="2 3">
    <name type="scientific">Flaviaesturariibacter aridisoli</name>
    <dbReference type="NCBI Taxonomy" id="2545761"/>
    <lineage>
        <taxon>Bacteria</taxon>
        <taxon>Pseudomonadati</taxon>
        <taxon>Bacteroidota</taxon>
        <taxon>Chitinophagia</taxon>
        <taxon>Chitinophagales</taxon>
        <taxon>Chitinophagaceae</taxon>
        <taxon>Flaviaestuariibacter</taxon>
    </lineage>
</organism>
<dbReference type="AlphaFoldDB" id="A0A4R4E0A9"/>
<feature type="transmembrane region" description="Helical" evidence="1">
    <location>
        <begin position="185"/>
        <end position="202"/>
    </location>
</feature>
<keyword evidence="3" id="KW-1185">Reference proteome</keyword>
<feature type="transmembrane region" description="Helical" evidence="1">
    <location>
        <begin position="363"/>
        <end position="383"/>
    </location>
</feature>
<feature type="transmembrane region" description="Helical" evidence="1">
    <location>
        <begin position="7"/>
        <end position="27"/>
    </location>
</feature>
<keyword evidence="1" id="KW-1133">Transmembrane helix</keyword>
<accession>A0A4R4E0A9</accession>
<feature type="transmembrane region" description="Helical" evidence="1">
    <location>
        <begin position="337"/>
        <end position="357"/>
    </location>
</feature>
<comment type="caution">
    <text evidence="2">The sequence shown here is derived from an EMBL/GenBank/DDBJ whole genome shotgun (WGS) entry which is preliminary data.</text>
</comment>
<evidence type="ECO:0000256" key="1">
    <source>
        <dbReference type="SAM" id="Phobius"/>
    </source>
</evidence>
<keyword evidence="1" id="KW-0472">Membrane</keyword>
<dbReference type="RefSeq" id="WP_131853491.1">
    <property type="nucleotide sequence ID" value="NZ_SKFH01000035.1"/>
</dbReference>
<dbReference type="OrthoDB" id="136762at2"/>